<keyword evidence="3 5" id="KW-1133">Transmembrane helix</keyword>
<feature type="transmembrane region" description="Helical" evidence="5">
    <location>
        <begin position="86"/>
        <end position="108"/>
    </location>
</feature>
<protein>
    <submittedName>
        <fullName evidence="7">O-antigen ligase family protein</fullName>
    </submittedName>
</protein>
<accession>A0ABT9CMM3</accession>
<dbReference type="GO" id="GO:0016874">
    <property type="term" value="F:ligase activity"/>
    <property type="evidence" value="ECO:0007669"/>
    <property type="project" value="UniProtKB-KW"/>
</dbReference>
<feature type="transmembrane region" description="Helical" evidence="5">
    <location>
        <begin position="483"/>
        <end position="501"/>
    </location>
</feature>
<dbReference type="Proteomes" id="UP001240171">
    <property type="component" value="Unassembled WGS sequence"/>
</dbReference>
<feature type="transmembrane region" description="Helical" evidence="5">
    <location>
        <begin position="227"/>
        <end position="245"/>
    </location>
</feature>
<keyword evidence="7" id="KW-0436">Ligase</keyword>
<dbReference type="Pfam" id="PF04932">
    <property type="entry name" value="Wzy_C"/>
    <property type="match status" value="1"/>
</dbReference>
<dbReference type="EMBL" id="JAUQTB010000025">
    <property type="protein sequence ID" value="MDO7908848.1"/>
    <property type="molecule type" value="Genomic_DNA"/>
</dbReference>
<sequence length="814" mass="91040">MSNPVYGKPTKTSSRDEKRPAILWVLLIGMIGFLLWSPFQVALFNGQLLDFEKAIYTALIISCLLLFVWMAAFFKDIRLSGQRDWLLVAVLLLPLTYLLSLATAASHYLAMNMVLIQAMYAFLFMISLYLLQDRQANRIMQNALMAIAYLIVGFGLLNWLGLSKLAGSLVGWVTSWVRDGVYVDAIWVDANGPRLTSVFQYANTYAAFLMAFLLAAVFCLTKAKSTAGKLVHGLMLVPILISLLLTLSRSGMVLLPVVFILLLLFLRPAKQLLWFIHCVLAGVVSLAVLTPITDLGLQLHEKTSAGASAKGWAYLLVASLVGAGLSWLVEKLLAPRLERMLHGWSERKAASLWIPLGSVVLAAIVAFLLIGTGLRSILPQNVETRLENINLNQHSVLERITFYKDAAKLWQDYPLIGAGGGAWAALYEQYQNNPYTSRQAHNFFLQYLVETGLVGFIVFMAFIIFIFYKYIRGYIKHSEQERESHFLFIIITLSILIHSLLDFNMSYVFMGMLVFIGLSGMAAHMDNKPLTKASTSGKGARIGYTVFIGIAGLVLFFTSIRFIQSANAAVEARGLAQSSQSYESIQQALNKDLSIRNTHPDSVVLQSTLYQSAYKQTKDEQYMEEDQILLDRGLAAEPHNKNMLYRLISHNELLGKEDAAYQLLMEKAPDFAWDIQWYETLIAKSFELGNQDKQKNNLYYQNGLKAYQHVLDGIAHLKTLPAGQMQGRPFEVTPVIALNAGKMQYMTTQTEQAAATLKGGLRDDLNDAANRETARWYLAALSKLRQKDQALYDKLIQIDPAEGSKIQSIAAMTF</sequence>
<feature type="transmembrane region" description="Helical" evidence="5">
    <location>
        <begin position="114"/>
        <end position="131"/>
    </location>
</feature>
<comment type="subcellular location">
    <subcellularLocation>
        <location evidence="1">Membrane</location>
        <topology evidence="1">Multi-pass membrane protein</topology>
    </subcellularLocation>
</comment>
<feature type="transmembrane region" description="Helical" evidence="5">
    <location>
        <begin position="21"/>
        <end position="42"/>
    </location>
</feature>
<organism evidence="7 8">
    <name type="scientific">Paenibacillus lacisoli</name>
    <dbReference type="NCBI Taxonomy" id="3064525"/>
    <lineage>
        <taxon>Bacteria</taxon>
        <taxon>Bacillati</taxon>
        <taxon>Bacillota</taxon>
        <taxon>Bacilli</taxon>
        <taxon>Bacillales</taxon>
        <taxon>Paenibacillaceae</taxon>
        <taxon>Paenibacillus</taxon>
    </lineage>
</organism>
<dbReference type="RefSeq" id="WP_305026071.1">
    <property type="nucleotide sequence ID" value="NZ_JAUQTB010000025.1"/>
</dbReference>
<dbReference type="InterPro" id="IPR007016">
    <property type="entry name" value="O-antigen_ligase-rel_domated"/>
</dbReference>
<feature type="transmembrane region" description="Helical" evidence="5">
    <location>
        <begin position="507"/>
        <end position="523"/>
    </location>
</feature>
<keyword evidence="2 5" id="KW-0812">Transmembrane</keyword>
<proteinExistence type="predicted"/>
<keyword evidence="4 5" id="KW-0472">Membrane</keyword>
<feature type="transmembrane region" description="Helical" evidence="5">
    <location>
        <begin position="143"/>
        <end position="162"/>
    </location>
</feature>
<evidence type="ECO:0000256" key="4">
    <source>
        <dbReference type="ARBA" id="ARBA00023136"/>
    </source>
</evidence>
<name>A0ABT9CMM3_9BACL</name>
<feature type="domain" description="O-antigen ligase-related" evidence="6">
    <location>
        <begin position="344"/>
        <end position="460"/>
    </location>
</feature>
<gene>
    <name evidence="7" type="ORF">Q5741_20910</name>
</gene>
<feature type="transmembrane region" description="Helical" evidence="5">
    <location>
        <begin position="273"/>
        <end position="292"/>
    </location>
</feature>
<feature type="transmembrane region" description="Helical" evidence="5">
    <location>
        <begin position="544"/>
        <end position="563"/>
    </location>
</feature>
<evidence type="ECO:0000313" key="7">
    <source>
        <dbReference type="EMBL" id="MDO7908848.1"/>
    </source>
</evidence>
<evidence type="ECO:0000256" key="2">
    <source>
        <dbReference type="ARBA" id="ARBA00022692"/>
    </source>
</evidence>
<feature type="transmembrane region" description="Helical" evidence="5">
    <location>
        <begin position="452"/>
        <end position="471"/>
    </location>
</feature>
<dbReference type="PANTHER" id="PTHR37422">
    <property type="entry name" value="TEICHURONIC ACID BIOSYNTHESIS PROTEIN TUAE"/>
    <property type="match status" value="1"/>
</dbReference>
<feature type="transmembrane region" description="Helical" evidence="5">
    <location>
        <begin position="312"/>
        <end position="329"/>
    </location>
</feature>
<dbReference type="PANTHER" id="PTHR37422:SF13">
    <property type="entry name" value="LIPOPOLYSACCHARIDE BIOSYNTHESIS PROTEIN PA4999-RELATED"/>
    <property type="match status" value="1"/>
</dbReference>
<feature type="transmembrane region" description="Helical" evidence="5">
    <location>
        <begin position="350"/>
        <end position="370"/>
    </location>
</feature>
<evidence type="ECO:0000256" key="5">
    <source>
        <dbReference type="SAM" id="Phobius"/>
    </source>
</evidence>
<dbReference type="InterPro" id="IPR051533">
    <property type="entry name" value="WaaL-like"/>
</dbReference>
<reference evidence="7 8" key="1">
    <citation type="submission" date="2023-07" db="EMBL/GenBank/DDBJ databases">
        <title>Paenibacillus sp. JX-17 nov. isolated from soil.</title>
        <authorList>
            <person name="Wan Y."/>
            <person name="Liu B."/>
        </authorList>
    </citation>
    <scope>NUCLEOTIDE SEQUENCE [LARGE SCALE GENOMIC DNA]</scope>
    <source>
        <strain evidence="7 8">JX-17</strain>
    </source>
</reference>
<evidence type="ECO:0000259" key="6">
    <source>
        <dbReference type="Pfam" id="PF04932"/>
    </source>
</evidence>
<feature type="transmembrane region" description="Helical" evidence="5">
    <location>
        <begin position="54"/>
        <end position="74"/>
    </location>
</feature>
<evidence type="ECO:0000256" key="3">
    <source>
        <dbReference type="ARBA" id="ARBA00022989"/>
    </source>
</evidence>
<keyword evidence="8" id="KW-1185">Reference proteome</keyword>
<evidence type="ECO:0000256" key="1">
    <source>
        <dbReference type="ARBA" id="ARBA00004141"/>
    </source>
</evidence>
<comment type="caution">
    <text evidence="7">The sequence shown here is derived from an EMBL/GenBank/DDBJ whole genome shotgun (WGS) entry which is preliminary data.</text>
</comment>
<evidence type="ECO:0000313" key="8">
    <source>
        <dbReference type="Proteomes" id="UP001240171"/>
    </source>
</evidence>
<feature type="transmembrane region" description="Helical" evidence="5">
    <location>
        <begin position="251"/>
        <end position="266"/>
    </location>
</feature>
<feature type="transmembrane region" description="Helical" evidence="5">
    <location>
        <begin position="198"/>
        <end position="220"/>
    </location>
</feature>